<dbReference type="EMBL" id="JARPUR010000001">
    <property type="protein sequence ID" value="KAK4885560.1"/>
    <property type="molecule type" value="Genomic_DNA"/>
</dbReference>
<dbReference type="InterPro" id="IPR011604">
    <property type="entry name" value="PDDEXK-like_dom_sf"/>
</dbReference>
<dbReference type="Gene3D" id="3.90.320.10">
    <property type="match status" value="1"/>
</dbReference>
<dbReference type="InterPro" id="IPR049012">
    <property type="entry name" value="Mutator_transp_dom"/>
</dbReference>
<feature type="domain" description="Mutator-like transposase" evidence="1">
    <location>
        <begin position="5"/>
        <end position="90"/>
    </location>
</feature>
<protein>
    <recommendedName>
        <fullName evidence="1">Mutator-like transposase domain-containing protein</fullName>
    </recommendedName>
</protein>
<evidence type="ECO:0000259" key="1">
    <source>
        <dbReference type="Pfam" id="PF20700"/>
    </source>
</evidence>
<organism evidence="2 3">
    <name type="scientific">Aquatica leii</name>
    <dbReference type="NCBI Taxonomy" id="1421715"/>
    <lineage>
        <taxon>Eukaryota</taxon>
        <taxon>Metazoa</taxon>
        <taxon>Ecdysozoa</taxon>
        <taxon>Arthropoda</taxon>
        <taxon>Hexapoda</taxon>
        <taxon>Insecta</taxon>
        <taxon>Pterygota</taxon>
        <taxon>Neoptera</taxon>
        <taxon>Endopterygota</taxon>
        <taxon>Coleoptera</taxon>
        <taxon>Polyphaga</taxon>
        <taxon>Elateriformia</taxon>
        <taxon>Elateroidea</taxon>
        <taxon>Lampyridae</taxon>
        <taxon>Luciolinae</taxon>
        <taxon>Aquatica</taxon>
    </lineage>
</organism>
<proteinExistence type="predicted"/>
<name>A0AAN7QAP0_9COLE</name>
<evidence type="ECO:0000313" key="3">
    <source>
        <dbReference type="Proteomes" id="UP001353858"/>
    </source>
</evidence>
<accession>A0AAN7QAP0</accession>
<sequence length="257" mass="29674">MYGRDVQKIECKNHVVKNIGKPLYNKKKNSSIHKDIRKNLTGTKIKEILAVVQKCIIFNACGDVETLKTPLKNVPNHVFEKHSNCQIYYCSNVSDALEDFAIAEACGLLQLVNGVLDNVIRKSHKLIDNETTNRAEMYMEILSRFNVGKRQNLVQRVSFETRAYLSGLRYNDGPAWHGSPWKSIVGYSPEYYLKKIFVTLEQIETISKNTVRQFNNPLYEEERKNRLTASNFGIVIKRKSKTLCHNLVKNLLYPKYI</sequence>
<keyword evidence="3" id="KW-1185">Reference proteome</keyword>
<evidence type="ECO:0000313" key="2">
    <source>
        <dbReference type="EMBL" id="KAK4885560.1"/>
    </source>
</evidence>
<reference evidence="3" key="1">
    <citation type="submission" date="2023-01" db="EMBL/GenBank/DDBJ databases">
        <title>Key to firefly adult light organ development and bioluminescence: homeobox transcription factors regulate luciferase expression and transportation to peroxisome.</title>
        <authorList>
            <person name="Fu X."/>
        </authorList>
    </citation>
    <scope>NUCLEOTIDE SEQUENCE [LARGE SCALE GENOMIC DNA]</scope>
</reference>
<gene>
    <name evidence="2" type="ORF">RN001_001831</name>
</gene>
<dbReference type="Proteomes" id="UP001353858">
    <property type="component" value="Unassembled WGS sequence"/>
</dbReference>
<comment type="caution">
    <text evidence="2">The sequence shown here is derived from an EMBL/GenBank/DDBJ whole genome shotgun (WGS) entry which is preliminary data.</text>
</comment>
<dbReference type="AlphaFoldDB" id="A0AAN7QAP0"/>
<dbReference type="Pfam" id="PF20700">
    <property type="entry name" value="Mutator"/>
    <property type="match status" value="1"/>
</dbReference>